<accession>A0AAN8K6X7</accession>
<evidence type="ECO:0000313" key="1">
    <source>
        <dbReference type="EMBL" id="KAK6191251.1"/>
    </source>
</evidence>
<comment type="caution">
    <text evidence="1">The sequence shown here is derived from an EMBL/GenBank/DDBJ whole genome shotgun (WGS) entry which is preliminary data.</text>
</comment>
<gene>
    <name evidence="1" type="ORF">SNE40_002986</name>
</gene>
<name>A0AAN8K6X7_PATCE</name>
<keyword evidence="2" id="KW-1185">Reference proteome</keyword>
<evidence type="ECO:0000313" key="2">
    <source>
        <dbReference type="Proteomes" id="UP001347796"/>
    </source>
</evidence>
<dbReference type="EMBL" id="JAZGQO010000002">
    <property type="protein sequence ID" value="KAK6191251.1"/>
    <property type="molecule type" value="Genomic_DNA"/>
</dbReference>
<proteinExistence type="predicted"/>
<dbReference type="AlphaFoldDB" id="A0AAN8K6X7"/>
<dbReference type="PANTHER" id="PTHR47331">
    <property type="entry name" value="PHD-TYPE DOMAIN-CONTAINING PROTEIN"/>
    <property type="match status" value="1"/>
</dbReference>
<organism evidence="1 2">
    <name type="scientific">Patella caerulea</name>
    <name type="common">Rayed Mediterranean limpet</name>
    <dbReference type="NCBI Taxonomy" id="87958"/>
    <lineage>
        <taxon>Eukaryota</taxon>
        <taxon>Metazoa</taxon>
        <taxon>Spiralia</taxon>
        <taxon>Lophotrochozoa</taxon>
        <taxon>Mollusca</taxon>
        <taxon>Gastropoda</taxon>
        <taxon>Patellogastropoda</taxon>
        <taxon>Patelloidea</taxon>
        <taxon>Patellidae</taxon>
        <taxon>Patella</taxon>
    </lineage>
</organism>
<dbReference type="SUPFAM" id="SSF56672">
    <property type="entry name" value="DNA/RNA polymerases"/>
    <property type="match status" value="1"/>
</dbReference>
<reference evidence="1 2" key="1">
    <citation type="submission" date="2024-01" db="EMBL/GenBank/DDBJ databases">
        <title>The genome of the rayed Mediterranean limpet Patella caerulea (Linnaeus, 1758).</title>
        <authorList>
            <person name="Anh-Thu Weber A."/>
            <person name="Halstead-Nussloch G."/>
        </authorList>
    </citation>
    <scope>NUCLEOTIDE SEQUENCE [LARGE SCALE GENOMIC DNA]</scope>
    <source>
        <strain evidence="1">AATW-2023a</strain>
        <tissue evidence="1">Whole specimen</tissue>
    </source>
</reference>
<protein>
    <submittedName>
        <fullName evidence="1">Uncharacterized protein</fullName>
    </submittedName>
</protein>
<dbReference type="PANTHER" id="PTHR47331:SF1">
    <property type="entry name" value="GAG-LIKE PROTEIN"/>
    <property type="match status" value="1"/>
</dbReference>
<dbReference type="InterPro" id="IPR043502">
    <property type="entry name" value="DNA/RNA_pol_sf"/>
</dbReference>
<dbReference type="Proteomes" id="UP001347796">
    <property type="component" value="Unassembled WGS sequence"/>
</dbReference>
<sequence length="158" mass="18069">MAEIKSMFHQVKVPVEDRDCLRFYWWKDGNYHLKPDVFRMTVHLFGAVSSPSCAASALLKTAEDNENLFSKDAIEIIRRNFYVDDCLKSVDSPERAVTLVDDLTRLCQRGGFKLTKWISNDRNVLETISVEEIAKDLVELDLDYGKLPIEHALGVSCQ</sequence>